<dbReference type="PANTHER" id="PTHR43420">
    <property type="entry name" value="ACETYLTRANSFERASE"/>
    <property type="match status" value="1"/>
</dbReference>
<organism evidence="4 5">
    <name type="scientific">Brevibacillus formosus</name>
    <dbReference type="NCBI Taxonomy" id="54913"/>
    <lineage>
        <taxon>Bacteria</taxon>
        <taxon>Bacillati</taxon>
        <taxon>Bacillota</taxon>
        <taxon>Bacilli</taxon>
        <taxon>Bacillales</taxon>
        <taxon>Paenibacillaceae</taxon>
        <taxon>Brevibacillus</taxon>
    </lineage>
</organism>
<reference evidence="4 5" key="1">
    <citation type="submission" date="2019-06" db="EMBL/GenBank/DDBJ databases">
        <title>Whole genome shotgun sequence of Brevibacillus formosus NBRC 15716.</title>
        <authorList>
            <person name="Hosoyama A."/>
            <person name="Uohara A."/>
            <person name="Ohji S."/>
            <person name="Ichikawa N."/>
        </authorList>
    </citation>
    <scope>NUCLEOTIDE SEQUENCE [LARGE SCALE GENOMIC DNA]</scope>
    <source>
        <strain evidence="4 5">NBRC 15716</strain>
    </source>
</reference>
<dbReference type="EMBL" id="BJOL01000002">
    <property type="protein sequence ID" value="GED56321.1"/>
    <property type="molecule type" value="Genomic_DNA"/>
</dbReference>
<dbReference type="Gene3D" id="3.40.630.30">
    <property type="match status" value="1"/>
</dbReference>
<evidence type="ECO:0000256" key="2">
    <source>
        <dbReference type="ARBA" id="ARBA00023315"/>
    </source>
</evidence>
<dbReference type="SUPFAM" id="SSF55729">
    <property type="entry name" value="Acyl-CoA N-acyltransferases (Nat)"/>
    <property type="match status" value="1"/>
</dbReference>
<comment type="caution">
    <text evidence="4">The sequence shown here is derived from an EMBL/GenBank/DDBJ whole genome shotgun (WGS) entry which is preliminary data.</text>
</comment>
<dbReference type="InterPro" id="IPR016181">
    <property type="entry name" value="Acyl_CoA_acyltransferase"/>
</dbReference>
<dbReference type="CDD" id="cd04301">
    <property type="entry name" value="NAT_SF"/>
    <property type="match status" value="1"/>
</dbReference>
<name>A0ABQ0SZ11_9BACL</name>
<proteinExistence type="predicted"/>
<evidence type="ECO:0000313" key="5">
    <source>
        <dbReference type="Proteomes" id="UP000319498"/>
    </source>
</evidence>
<evidence type="ECO:0000256" key="1">
    <source>
        <dbReference type="ARBA" id="ARBA00022679"/>
    </source>
</evidence>
<gene>
    <name evidence="4" type="primary">ps305</name>
    <name evidence="4" type="ORF">BFO01nite_04530</name>
</gene>
<dbReference type="InterPro" id="IPR000182">
    <property type="entry name" value="GNAT_dom"/>
</dbReference>
<feature type="domain" description="N-acetyltransferase" evidence="3">
    <location>
        <begin position="5"/>
        <end position="172"/>
    </location>
</feature>
<dbReference type="InterPro" id="IPR050680">
    <property type="entry name" value="YpeA/RimI_acetyltransf"/>
</dbReference>
<evidence type="ECO:0000313" key="4">
    <source>
        <dbReference type="EMBL" id="GED56321.1"/>
    </source>
</evidence>
<dbReference type="Pfam" id="PF00583">
    <property type="entry name" value="Acetyltransf_1"/>
    <property type="match status" value="1"/>
</dbReference>
<keyword evidence="1" id="KW-0808">Transferase</keyword>
<sequence>MQPSMEVRFLGPDDAEELVKIRLEGLQTDPDAFGSTYEEAMQVSMEEWRQRLSQGESGDSGYFGAFVEGELAGIIGFFRHRGQKARHKASIVSMYVREVYRGTGVAQALMQAELAYLKERGDIDTVQLAVVTTNPAAIRLYEKMGFLPYGLEKRALKNGDQYFDESHMYILL</sequence>
<accession>A0ABQ0SZ11</accession>
<dbReference type="Proteomes" id="UP000319498">
    <property type="component" value="Unassembled WGS sequence"/>
</dbReference>
<dbReference type="PROSITE" id="PS51186">
    <property type="entry name" value="GNAT"/>
    <property type="match status" value="1"/>
</dbReference>
<keyword evidence="2" id="KW-0012">Acyltransferase</keyword>
<protein>
    <submittedName>
        <fullName evidence="4">GNAT family N-acetyltransferase</fullName>
    </submittedName>
</protein>
<keyword evidence="5" id="KW-1185">Reference proteome</keyword>
<evidence type="ECO:0000259" key="3">
    <source>
        <dbReference type="PROSITE" id="PS51186"/>
    </source>
</evidence>